<accession>A0A0C2Z1W1</accession>
<proteinExistence type="predicted"/>
<gene>
    <name evidence="3" type="ORF">M413DRAFT_440680</name>
</gene>
<keyword evidence="4" id="KW-1185">Reference proteome</keyword>
<dbReference type="PANTHER" id="PTHR44103:SF1">
    <property type="entry name" value="PROPROTEIN CONVERTASE P"/>
    <property type="match status" value="1"/>
</dbReference>
<evidence type="ECO:0000313" key="4">
    <source>
        <dbReference type="Proteomes" id="UP000053424"/>
    </source>
</evidence>
<name>A0A0C2Z1W1_HEBCY</name>
<dbReference type="AlphaFoldDB" id="A0A0C2Z1W1"/>
<dbReference type="OrthoDB" id="3153136at2759"/>
<dbReference type="EMBL" id="KN831770">
    <property type="protein sequence ID" value="KIM47177.1"/>
    <property type="molecule type" value="Genomic_DNA"/>
</dbReference>
<reference evidence="4" key="2">
    <citation type="submission" date="2015-01" db="EMBL/GenBank/DDBJ databases">
        <title>Evolutionary Origins and Diversification of the Mycorrhizal Mutualists.</title>
        <authorList>
            <consortium name="DOE Joint Genome Institute"/>
            <consortium name="Mycorrhizal Genomics Consortium"/>
            <person name="Kohler A."/>
            <person name="Kuo A."/>
            <person name="Nagy L.G."/>
            <person name="Floudas D."/>
            <person name="Copeland A."/>
            <person name="Barry K.W."/>
            <person name="Cichocki N."/>
            <person name="Veneault-Fourrey C."/>
            <person name="LaButti K."/>
            <person name="Lindquist E.A."/>
            <person name="Lipzen A."/>
            <person name="Lundell T."/>
            <person name="Morin E."/>
            <person name="Murat C."/>
            <person name="Riley R."/>
            <person name="Ohm R."/>
            <person name="Sun H."/>
            <person name="Tunlid A."/>
            <person name="Henrissat B."/>
            <person name="Grigoriev I.V."/>
            <person name="Hibbett D.S."/>
            <person name="Martin F."/>
        </authorList>
    </citation>
    <scope>NUCLEOTIDE SEQUENCE [LARGE SCALE GENOMIC DNA]</scope>
    <source>
        <strain evidence="4">h7</strain>
    </source>
</reference>
<dbReference type="Pfam" id="PF13517">
    <property type="entry name" value="FG-GAP_3"/>
    <property type="match status" value="1"/>
</dbReference>
<dbReference type="InterPro" id="IPR013517">
    <property type="entry name" value="FG-GAP"/>
</dbReference>
<protein>
    <recommendedName>
        <fullName evidence="5">VCBS repeat-containing protein</fullName>
    </recommendedName>
</protein>
<evidence type="ECO:0000313" key="3">
    <source>
        <dbReference type="EMBL" id="KIM47177.1"/>
    </source>
</evidence>
<dbReference type="PANTHER" id="PTHR44103">
    <property type="entry name" value="PROPROTEIN CONVERTASE P"/>
    <property type="match status" value="1"/>
</dbReference>
<feature type="region of interest" description="Disordered" evidence="2">
    <location>
        <begin position="1"/>
        <end position="23"/>
    </location>
</feature>
<dbReference type="Proteomes" id="UP000053424">
    <property type="component" value="Unassembled WGS sequence"/>
</dbReference>
<organism evidence="3 4">
    <name type="scientific">Hebeloma cylindrosporum</name>
    <dbReference type="NCBI Taxonomy" id="76867"/>
    <lineage>
        <taxon>Eukaryota</taxon>
        <taxon>Fungi</taxon>
        <taxon>Dikarya</taxon>
        <taxon>Basidiomycota</taxon>
        <taxon>Agaricomycotina</taxon>
        <taxon>Agaricomycetes</taxon>
        <taxon>Agaricomycetidae</taxon>
        <taxon>Agaricales</taxon>
        <taxon>Agaricineae</taxon>
        <taxon>Hymenogastraceae</taxon>
        <taxon>Hebeloma</taxon>
    </lineage>
</organism>
<evidence type="ECO:0000256" key="2">
    <source>
        <dbReference type="SAM" id="MobiDB-lite"/>
    </source>
</evidence>
<evidence type="ECO:0000256" key="1">
    <source>
        <dbReference type="ARBA" id="ARBA00022729"/>
    </source>
</evidence>
<dbReference type="HOGENOM" id="CLU_418590_0_0_1"/>
<reference evidence="3 4" key="1">
    <citation type="submission" date="2014-04" db="EMBL/GenBank/DDBJ databases">
        <authorList>
            <consortium name="DOE Joint Genome Institute"/>
            <person name="Kuo A."/>
            <person name="Gay G."/>
            <person name="Dore J."/>
            <person name="Kohler A."/>
            <person name="Nagy L.G."/>
            <person name="Floudas D."/>
            <person name="Copeland A."/>
            <person name="Barry K.W."/>
            <person name="Cichocki N."/>
            <person name="Veneault-Fourrey C."/>
            <person name="LaButti K."/>
            <person name="Lindquist E.A."/>
            <person name="Lipzen A."/>
            <person name="Lundell T."/>
            <person name="Morin E."/>
            <person name="Murat C."/>
            <person name="Sun H."/>
            <person name="Tunlid A."/>
            <person name="Henrissat B."/>
            <person name="Grigoriev I.V."/>
            <person name="Hibbett D.S."/>
            <person name="Martin F."/>
            <person name="Nordberg H.P."/>
            <person name="Cantor M.N."/>
            <person name="Hua S.X."/>
        </authorList>
    </citation>
    <scope>NUCLEOTIDE SEQUENCE [LARGE SCALE GENOMIC DNA]</scope>
    <source>
        <strain evidence="4">h7</strain>
    </source>
</reference>
<feature type="compositionally biased region" description="Basic and acidic residues" evidence="2">
    <location>
        <begin position="9"/>
        <end position="20"/>
    </location>
</feature>
<dbReference type="SUPFAM" id="SSF69318">
    <property type="entry name" value="Integrin alpha N-terminal domain"/>
    <property type="match status" value="1"/>
</dbReference>
<feature type="region of interest" description="Disordered" evidence="2">
    <location>
        <begin position="235"/>
        <end position="269"/>
    </location>
</feature>
<evidence type="ECO:0008006" key="5">
    <source>
        <dbReference type="Google" id="ProtNLM"/>
    </source>
</evidence>
<sequence length="655" mass="70661">MDGWVDISSPEREGMPDRSRSSQGWGVRFGDINRINPAVKFYGPQFIVDSDGNSLSFSLSDKKSITSQPFNAGLNQQWLVHEDGSGGVALMTKYNRSYLGPKDPTNPLEDATLISTDVPFWFEIFPGKVGYKLGIPGTELGINLVGESAKLSSLSSIAGLFIMENTPSHEKDILSGRLIPSATSLGNGPTGLVTFKDELDAGTNVTVAINDLSGFTTHGIKNLVINLGQRQITSDSVPTSGMTPSLKGVTGPSNAKGVRPVISESSPIPTTTPGTADIVGFGIAGVTIARNCMNVQKFDIVPSFGYDAGWRVDKHVRLVADTTGNKRADLVGFGDTGVWISQNNGDNTFQDPKLVLTDFSYATGWRVDKHLRFMADIRNTGRADIVGFGDDGVFVSLNNGDGTFSPATLVMNIFGYLKTGWRLEKHPRFLADTNGNGYLDIVGFGEKNVCIAYNNGDGTFQRPKDVLADLCYSTGWRVDQQPRFVADITGNGKPDLVGFAQDGTYVAFNNGDGTFQPIRKVSTDFTSDKGWVTDKHPRFIADLTGNGCGDIIGFGEEAVIVAINNGDGTFQPAKLATTGFSYKLGWRVKQHPRFMVDLTGNGRADIIGFGNTSAYASYNDGKGNFTAMTTVIPYVGYEGGWTPEKTERYVANLFL</sequence>
<dbReference type="InterPro" id="IPR028994">
    <property type="entry name" value="Integrin_alpha_N"/>
</dbReference>
<keyword evidence="1" id="KW-0732">Signal</keyword>